<evidence type="ECO:0000259" key="1">
    <source>
        <dbReference type="Pfam" id="PF07299"/>
    </source>
</evidence>
<dbReference type="Pfam" id="PF07299">
    <property type="entry name" value="EF-G-binding_N"/>
    <property type="match status" value="1"/>
</dbReference>
<dbReference type="CDD" id="cd16342">
    <property type="entry name" value="FusC_FusB"/>
    <property type="match status" value="1"/>
</dbReference>
<dbReference type="RefSeq" id="WP_008496191.1">
    <property type="nucleotide sequence ID" value="NZ_CP016537.2"/>
</dbReference>
<keyword evidence="3" id="KW-0251">Elongation factor</keyword>
<keyword evidence="4" id="KW-1185">Reference proteome</keyword>
<organism evidence="3 4">
    <name type="scientific">Planococcus halocryophilus</name>
    <dbReference type="NCBI Taxonomy" id="1215089"/>
    <lineage>
        <taxon>Bacteria</taxon>
        <taxon>Bacillati</taxon>
        <taxon>Bacillota</taxon>
        <taxon>Bacilli</taxon>
        <taxon>Bacillales</taxon>
        <taxon>Caryophanaceae</taxon>
        <taxon>Planococcus</taxon>
    </lineage>
</organism>
<dbReference type="OrthoDB" id="1891078at2"/>
<protein>
    <submittedName>
        <fullName evidence="3">Elongation factor G-binding protein</fullName>
    </submittedName>
</protein>
<dbReference type="Gene3D" id="1.20.1280.250">
    <property type="match status" value="1"/>
</dbReference>
<dbReference type="GO" id="GO:0003746">
    <property type="term" value="F:translation elongation factor activity"/>
    <property type="evidence" value="ECO:0007669"/>
    <property type="project" value="UniProtKB-KW"/>
</dbReference>
<dbReference type="Proteomes" id="UP000092687">
    <property type="component" value="Chromosome"/>
</dbReference>
<feature type="domain" description="Elongation factor G-binding protein C-terminal treble-clef zinc-finger" evidence="2">
    <location>
        <begin position="115"/>
        <end position="216"/>
    </location>
</feature>
<gene>
    <name evidence="3" type="ORF">BBI08_11610</name>
</gene>
<name>A0A1C7DT16_9BACL</name>
<reference evidence="3" key="1">
    <citation type="submission" date="2016-10" db="EMBL/GenBank/DDBJ databases">
        <authorList>
            <person name="de Groot N.N."/>
        </authorList>
    </citation>
    <scope>NUCLEOTIDE SEQUENCE</scope>
    <source>
        <strain evidence="3">DSM 24743</strain>
    </source>
</reference>
<evidence type="ECO:0000313" key="4">
    <source>
        <dbReference type="Proteomes" id="UP000092687"/>
    </source>
</evidence>
<dbReference type="InterPro" id="IPR010841">
    <property type="entry name" value="EF-G-binding_N"/>
</dbReference>
<dbReference type="AlphaFoldDB" id="A0A1C7DT16"/>
<dbReference type="InterPro" id="IPR038344">
    <property type="entry name" value="EF-G_N_sf"/>
</dbReference>
<proteinExistence type="predicted"/>
<evidence type="ECO:0000313" key="3">
    <source>
        <dbReference type="EMBL" id="ANU14478.1"/>
    </source>
</evidence>
<feature type="domain" description="Elongation factor G-binding protein N-terminal" evidence="1">
    <location>
        <begin position="19"/>
        <end position="101"/>
    </location>
</feature>
<dbReference type="KEGG" id="phc:BBI08_11610"/>
<evidence type="ECO:0000259" key="2">
    <source>
        <dbReference type="Pfam" id="PF16571"/>
    </source>
</evidence>
<accession>A0A1C7DT16</accession>
<dbReference type="EMBL" id="CP016537">
    <property type="protein sequence ID" value="ANU14478.1"/>
    <property type="molecule type" value="Genomic_DNA"/>
</dbReference>
<dbReference type="Pfam" id="PF16571">
    <property type="entry name" value="FBP_C"/>
    <property type="match status" value="1"/>
</dbReference>
<dbReference type="STRING" id="1215089.BBI08_11610"/>
<dbReference type="InterPro" id="IPR032330">
    <property type="entry name" value="EF-G-binding_C"/>
</dbReference>
<sequence length="226" mass="26055">MIHAKETTENQHASHSKAFIRNDQYNYIKDQTKILWTAQTSTNDVEVLNVLRHLAYEKVQNLFPVLTEEQKKILHPLVQIKELSEAETFLEQLQPYLIPFKTITDQDLKKIFPKAKKLKGPNVEIINFHKTSYLGWTESSNLRYLVVELNDQLIGLQGSITRSQKQGICRVCNRHSEVGLFVAKTKNSGNDQFIKRGNYICQDAAVCNDNIKTLDSLAEFMGQFQR</sequence>
<keyword evidence="3" id="KW-0648">Protein biosynthesis</keyword>